<dbReference type="GO" id="GO:0000139">
    <property type="term" value="C:Golgi membrane"/>
    <property type="evidence" value="ECO:0007669"/>
    <property type="project" value="UniProtKB-SubCell"/>
</dbReference>
<dbReference type="OMA" id="VMAMFGW"/>
<evidence type="ECO:0000256" key="5">
    <source>
        <dbReference type="ARBA" id="ARBA00023136"/>
    </source>
</evidence>
<keyword evidence="4 6" id="KW-1133">Transmembrane helix</keyword>
<dbReference type="Pfam" id="PF04893">
    <property type="entry name" value="Yip1"/>
    <property type="match status" value="1"/>
</dbReference>
<evidence type="ECO:0000256" key="2">
    <source>
        <dbReference type="ARBA" id="ARBA00010596"/>
    </source>
</evidence>
<feature type="domain" description="Yip1" evidence="7">
    <location>
        <begin position="72"/>
        <end position="211"/>
    </location>
</feature>
<dbReference type="KEGG" id="hmg:100211821"/>
<keyword evidence="3 6" id="KW-0812">Transmembrane</keyword>
<comment type="subcellular location">
    <subcellularLocation>
        <location evidence="6">Golgi apparatus membrane</location>
        <topology evidence="6">Multi-pass membrane protein</topology>
    </subcellularLocation>
    <subcellularLocation>
        <location evidence="1">Membrane</location>
        <topology evidence="1">Multi-pass membrane protein</topology>
    </subcellularLocation>
</comment>
<reference evidence="8" key="1">
    <citation type="journal article" date="2013" name="Genome Biol. Evol.">
        <title>Punctuated emergences of genetic and phenotypic innovations in eumetazoan, bilaterian, euteleostome, and hominidae ancestors.</title>
        <authorList>
            <person name="Wenger Y."/>
            <person name="Galliot B."/>
        </authorList>
    </citation>
    <scope>NUCLEOTIDE SEQUENCE</scope>
    <source>
        <tissue evidence="8">Whole animals</tissue>
    </source>
</reference>
<proteinExistence type="evidence at transcript level"/>
<feature type="transmembrane region" description="Helical" evidence="6">
    <location>
        <begin position="135"/>
        <end position="155"/>
    </location>
</feature>
<evidence type="ECO:0000313" key="8">
    <source>
        <dbReference type="EMBL" id="CDG68135.1"/>
    </source>
</evidence>
<dbReference type="GO" id="GO:0005802">
    <property type="term" value="C:trans-Golgi network"/>
    <property type="evidence" value="ECO:0007669"/>
    <property type="project" value="TreeGrafter"/>
</dbReference>
<accession>T2M891</accession>
<dbReference type="PANTHER" id="PTHR21236:SF1">
    <property type="entry name" value="PROTEIN YIPF6"/>
    <property type="match status" value="1"/>
</dbReference>
<dbReference type="PANTHER" id="PTHR21236">
    <property type="entry name" value="GOLGI MEMBRANE PROTEIN YIP1"/>
    <property type="match status" value="1"/>
</dbReference>
<gene>
    <name evidence="8" type="primary">YIPF6</name>
</gene>
<dbReference type="AlphaFoldDB" id="T2M891"/>
<comment type="caution">
    <text evidence="6">Lacks conserved residue(s) required for the propagation of feature annotation.</text>
</comment>
<evidence type="ECO:0000256" key="3">
    <source>
        <dbReference type="ARBA" id="ARBA00022692"/>
    </source>
</evidence>
<evidence type="ECO:0000256" key="4">
    <source>
        <dbReference type="ARBA" id="ARBA00022989"/>
    </source>
</evidence>
<dbReference type="OrthoDB" id="411251at2759"/>
<feature type="transmembrane region" description="Helical" evidence="6">
    <location>
        <begin position="161"/>
        <end position="184"/>
    </location>
</feature>
<organism evidence="8">
    <name type="scientific">Hydra vulgaris</name>
    <name type="common">Hydra</name>
    <name type="synonym">Hydra attenuata</name>
    <dbReference type="NCBI Taxonomy" id="6087"/>
    <lineage>
        <taxon>Eukaryota</taxon>
        <taxon>Metazoa</taxon>
        <taxon>Cnidaria</taxon>
        <taxon>Hydrozoa</taxon>
        <taxon>Hydroidolina</taxon>
        <taxon>Anthoathecata</taxon>
        <taxon>Aplanulata</taxon>
        <taxon>Hydridae</taxon>
        <taxon>Hydra</taxon>
    </lineage>
</organism>
<feature type="transmembrane region" description="Helical" evidence="6">
    <location>
        <begin position="196"/>
        <end position="213"/>
    </location>
</feature>
<evidence type="ECO:0000256" key="6">
    <source>
        <dbReference type="RuleBase" id="RU361264"/>
    </source>
</evidence>
<comment type="similarity">
    <text evidence="2 6">Belongs to the YIP1 family.</text>
</comment>
<dbReference type="InterPro" id="IPR045231">
    <property type="entry name" value="Yip1/4-like"/>
</dbReference>
<dbReference type="InterPro" id="IPR006977">
    <property type="entry name" value="Yip1_dom"/>
</dbReference>
<evidence type="ECO:0000256" key="1">
    <source>
        <dbReference type="ARBA" id="ARBA00004141"/>
    </source>
</evidence>
<sequence>MAGEIIPGKENEFHALNTSEIEGDIHVAGISIEEEDQSTLDEPITQTLRRDLTAIVSKFLHVIVPRQKKSLLRDWDLWGPLILCILLATLLQGRESDGAPQFAQVFAVVWVGSGVVTLNSKLLGGTISFFQSVCVLGYCVLPLVAALIVCKILLLAKSTTLLFTIRCLVVMVTMIWSCFASLAFLGDSQPHNRKPLAVYPICLFYFVISWLVLSHSG</sequence>
<name>T2M891_HYDVU</name>
<evidence type="ECO:0000259" key="7">
    <source>
        <dbReference type="Pfam" id="PF04893"/>
    </source>
</evidence>
<dbReference type="GO" id="GO:0006888">
    <property type="term" value="P:endoplasmic reticulum to Golgi vesicle-mediated transport"/>
    <property type="evidence" value="ECO:0007669"/>
    <property type="project" value="InterPro"/>
</dbReference>
<keyword evidence="5 6" id="KW-0472">Membrane</keyword>
<protein>
    <recommendedName>
        <fullName evidence="6">Protein YIPF</fullName>
    </recommendedName>
</protein>
<dbReference type="EMBL" id="HAAD01001903">
    <property type="protein sequence ID" value="CDG68135.1"/>
    <property type="molecule type" value="mRNA"/>
</dbReference>